<dbReference type="Proteomes" id="UP000244925">
    <property type="component" value="Unassembled WGS sequence"/>
</dbReference>
<dbReference type="GO" id="GO:0005737">
    <property type="term" value="C:cytoplasm"/>
    <property type="evidence" value="ECO:0007669"/>
    <property type="project" value="TreeGrafter"/>
</dbReference>
<keyword evidence="4" id="KW-1185">Reference proteome</keyword>
<dbReference type="InterPro" id="IPR001498">
    <property type="entry name" value="Impact_N"/>
</dbReference>
<protein>
    <submittedName>
        <fullName evidence="3">YigZ family protein</fullName>
    </submittedName>
</protein>
<dbReference type="EMBL" id="PUBV01000003">
    <property type="protein sequence ID" value="PWB09153.1"/>
    <property type="molecule type" value="Genomic_DNA"/>
</dbReference>
<dbReference type="InterPro" id="IPR023582">
    <property type="entry name" value="Impact"/>
</dbReference>
<gene>
    <name evidence="3" type="ORF">C5O25_02085</name>
</gene>
<dbReference type="InterPro" id="IPR020569">
    <property type="entry name" value="UPF0029_Impact_CS"/>
</dbReference>
<dbReference type="PROSITE" id="PS00910">
    <property type="entry name" value="UPF0029"/>
    <property type="match status" value="1"/>
</dbReference>
<dbReference type="PANTHER" id="PTHR16301">
    <property type="entry name" value="IMPACT-RELATED"/>
    <property type="match status" value="1"/>
</dbReference>
<dbReference type="AlphaFoldDB" id="A0A2V1IW68"/>
<proteinExistence type="inferred from homology"/>
<dbReference type="Gene3D" id="3.30.230.30">
    <property type="entry name" value="Impact, N-terminal domain"/>
    <property type="match status" value="1"/>
</dbReference>
<comment type="caution">
    <text evidence="3">The sequence shown here is derived from an EMBL/GenBank/DDBJ whole genome shotgun (WGS) entry which is preliminary data.</text>
</comment>
<sequence length="175" mass="19087">MSRFIAFAFPVATAEEAKSAIAAIANEYHDARHVCWAYLLGPGGREWLSSDNGEPSGTAGKPILGQIRSAGLTNVAVVVVRYFGGIKLGTSGLIVAYREAAREAIEAGETVSRCEEEEASISFVYEDMNAVMTTLKASEARILEQQFDNICRLRLSIRRDHLEGLLARLPAKRVD</sequence>
<name>A0A2V1IW68_9BACT</name>
<feature type="domain" description="Impact N-terminal" evidence="2">
    <location>
        <begin position="2"/>
        <end position="105"/>
    </location>
</feature>
<evidence type="ECO:0000313" key="4">
    <source>
        <dbReference type="Proteomes" id="UP000244925"/>
    </source>
</evidence>
<evidence type="ECO:0000259" key="2">
    <source>
        <dbReference type="Pfam" id="PF01205"/>
    </source>
</evidence>
<dbReference type="InterPro" id="IPR036956">
    <property type="entry name" value="Impact_N_sf"/>
</dbReference>
<accession>A0A2V1IW68</accession>
<evidence type="ECO:0000256" key="1">
    <source>
        <dbReference type="ARBA" id="ARBA00007665"/>
    </source>
</evidence>
<dbReference type="SUPFAM" id="SSF54211">
    <property type="entry name" value="Ribosomal protein S5 domain 2-like"/>
    <property type="match status" value="1"/>
</dbReference>
<evidence type="ECO:0000313" key="3">
    <source>
        <dbReference type="EMBL" id="PWB09153.1"/>
    </source>
</evidence>
<organism evidence="3 4">
    <name type="scientific">Paramuribaculum intestinale</name>
    <dbReference type="NCBI Taxonomy" id="2094151"/>
    <lineage>
        <taxon>Bacteria</taxon>
        <taxon>Pseudomonadati</taxon>
        <taxon>Bacteroidota</taxon>
        <taxon>Bacteroidia</taxon>
        <taxon>Bacteroidales</taxon>
        <taxon>Muribaculaceae</taxon>
        <taxon>Paramuribaculum</taxon>
    </lineage>
</organism>
<comment type="similarity">
    <text evidence="1">Belongs to the IMPACT family.</text>
</comment>
<dbReference type="InterPro" id="IPR020568">
    <property type="entry name" value="Ribosomal_Su5_D2-typ_SF"/>
</dbReference>
<reference evidence="4" key="1">
    <citation type="submission" date="2018-02" db="EMBL/GenBank/DDBJ databases">
        <authorList>
            <person name="Clavel T."/>
            <person name="Strowig T."/>
        </authorList>
    </citation>
    <scope>NUCLEOTIDE SEQUENCE [LARGE SCALE GENOMIC DNA]</scope>
    <source>
        <strain evidence="4">DSM 100764</strain>
    </source>
</reference>
<dbReference type="PANTHER" id="PTHR16301:SF20">
    <property type="entry name" value="IMPACT FAMILY MEMBER YIGZ"/>
    <property type="match status" value="1"/>
</dbReference>
<dbReference type="Pfam" id="PF01205">
    <property type="entry name" value="Impact_N"/>
    <property type="match status" value="1"/>
</dbReference>
<dbReference type="GO" id="GO:0006446">
    <property type="term" value="P:regulation of translational initiation"/>
    <property type="evidence" value="ECO:0007669"/>
    <property type="project" value="TreeGrafter"/>
</dbReference>